<reference evidence="2" key="1">
    <citation type="submission" date="2016-11" db="EMBL/GenBank/DDBJ databases">
        <authorList>
            <person name="Varghese N."/>
            <person name="Submissions S."/>
        </authorList>
    </citation>
    <scope>NUCLEOTIDE SEQUENCE [LARGE SCALE GENOMIC DNA]</scope>
    <source>
        <strain evidence="2">DSM 11003</strain>
    </source>
</reference>
<accession>A0A1M5LMJ1</accession>
<dbReference type="STRING" id="1123382.SAMN02745221_00696"/>
<sequence length="144" mass="16826">MRQMSERLSYLKGLSEGLNISEASPQGKILAGIIDVLEEMSDMINDIQYDMEDFKEYVESIDDDLYELEESFFDAEDDDRHEWVSTRCPNCGEDLYYEADMREDEDEIELICPHCNELVYVNEDTLEGRSFYDEGDEVYNPNPS</sequence>
<proteinExistence type="predicted"/>
<dbReference type="OrthoDB" id="2381377at2"/>
<dbReference type="NCBIfam" id="NF045650">
    <property type="entry name" value="CD1247_Nterm"/>
    <property type="match status" value="1"/>
</dbReference>
<evidence type="ECO:0000313" key="1">
    <source>
        <dbReference type="EMBL" id="SHG65869.1"/>
    </source>
</evidence>
<evidence type="ECO:0008006" key="3">
    <source>
        <dbReference type="Google" id="ProtNLM"/>
    </source>
</evidence>
<dbReference type="Proteomes" id="UP000242329">
    <property type="component" value="Unassembled WGS sequence"/>
</dbReference>
<name>A0A1M5LMJ1_9FIRM</name>
<evidence type="ECO:0000313" key="2">
    <source>
        <dbReference type="Proteomes" id="UP000242329"/>
    </source>
</evidence>
<dbReference type="InterPro" id="IPR054688">
    <property type="entry name" value="CD1247_N"/>
</dbReference>
<organism evidence="1 2">
    <name type="scientific">Thermosyntropha lipolytica DSM 11003</name>
    <dbReference type="NCBI Taxonomy" id="1123382"/>
    <lineage>
        <taxon>Bacteria</taxon>
        <taxon>Bacillati</taxon>
        <taxon>Bacillota</taxon>
        <taxon>Clostridia</taxon>
        <taxon>Eubacteriales</taxon>
        <taxon>Syntrophomonadaceae</taxon>
        <taxon>Thermosyntropha</taxon>
    </lineage>
</organism>
<gene>
    <name evidence="1" type="ORF">SAMN02745221_00696</name>
</gene>
<keyword evidence="2" id="KW-1185">Reference proteome</keyword>
<dbReference type="AlphaFoldDB" id="A0A1M5LMJ1"/>
<dbReference type="RefSeq" id="WP_073090067.1">
    <property type="nucleotide sequence ID" value="NZ_FQWY01000008.1"/>
</dbReference>
<protein>
    <recommendedName>
        <fullName evidence="3">AraC family transcriptional regulator</fullName>
    </recommendedName>
</protein>
<dbReference type="EMBL" id="FQWY01000008">
    <property type="protein sequence ID" value="SHG65869.1"/>
    <property type="molecule type" value="Genomic_DNA"/>
</dbReference>